<keyword evidence="5" id="KW-1185">Reference proteome</keyword>
<dbReference type="SFLD" id="SFLDG01129">
    <property type="entry name" value="C1.5:_HAD__Beta-PGM__Phosphata"/>
    <property type="match status" value="1"/>
</dbReference>
<evidence type="ECO:0000256" key="2">
    <source>
        <dbReference type="ARBA" id="ARBA00022801"/>
    </source>
</evidence>
<organism evidence="4 5">
    <name type="scientific">Tumebacillus lacus</name>
    <dbReference type="NCBI Taxonomy" id="2995335"/>
    <lineage>
        <taxon>Bacteria</taxon>
        <taxon>Bacillati</taxon>
        <taxon>Bacillota</taxon>
        <taxon>Bacilli</taxon>
        <taxon>Bacillales</taxon>
        <taxon>Alicyclobacillaceae</taxon>
        <taxon>Tumebacillus</taxon>
    </lineage>
</organism>
<dbReference type="Pfam" id="PF00702">
    <property type="entry name" value="Hydrolase"/>
    <property type="match status" value="1"/>
</dbReference>
<dbReference type="InterPro" id="IPR006439">
    <property type="entry name" value="HAD-SF_hydro_IA"/>
</dbReference>
<dbReference type="GO" id="GO:0016787">
    <property type="term" value="F:hydrolase activity"/>
    <property type="evidence" value="ECO:0007669"/>
    <property type="project" value="UniProtKB-KW"/>
</dbReference>
<sequence>MKALCLDLDETLFDHRHACRMGISHLWDTYEELQVKSVEQLEQEFWVMLDRMYHEVLAGRMTAEASRLERIRTLYAGCGLLVAETELLASVERYGQLYRQHRRAMPGALELLTNARERGCQIAVLTNGLTAVQRDKLDACGLTVHVDHLITSQDAGVKKPDARLFEQALTRLGITPSDTVMIGDSWDADIVGAQGLGMRAIWLNRGRINCPDPQQATEVQSLHEVPALLGWT</sequence>
<dbReference type="InterPro" id="IPR036412">
    <property type="entry name" value="HAD-like_sf"/>
</dbReference>
<keyword evidence="3" id="KW-0460">Magnesium</keyword>
<comment type="caution">
    <text evidence="4">The sequence shown here is derived from an EMBL/GenBank/DDBJ whole genome shotgun (WGS) entry which is preliminary data.</text>
</comment>
<evidence type="ECO:0000256" key="1">
    <source>
        <dbReference type="ARBA" id="ARBA00001946"/>
    </source>
</evidence>
<evidence type="ECO:0000256" key="3">
    <source>
        <dbReference type="ARBA" id="ARBA00022842"/>
    </source>
</evidence>
<dbReference type="PRINTS" id="PR00413">
    <property type="entry name" value="HADHALOGNASE"/>
</dbReference>
<accession>A0ABT3X7B4</accession>
<dbReference type="Gene3D" id="1.10.150.240">
    <property type="entry name" value="Putative phosphatase, domain 2"/>
    <property type="match status" value="1"/>
</dbReference>
<gene>
    <name evidence="4" type="ORF">OS242_16145</name>
</gene>
<dbReference type="EMBL" id="JAPMLT010000011">
    <property type="protein sequence ID" value="MCX7571480.1"/>
    <property type="molecule type" value="Genomic_DNA"/>
</dbReference>
<evidence type="ECO:0000313" key="5">
    <source>
        <dbReference type="Proteomes" id="UP001208017"/>
    </source>
</evidence>
<dbReference type="InterPro" id="IPR006549">
    <property type="entry name" value="HAD-SF_hydro_IIIA"/>
</dbReference>
<dbReference type="NCBIfam" id="TIGR01549">
    <property type="entry name" value="HAD-SF-IA-v1"/>
    <property type="match status" value="1"/>
</dbReference>
<dbReference type="Proteomes" id="UP001208017">
    <property type="component" value="Unassembled WGS sequence"/>
</dbReference>
<dbReference type="Gene3D" id="3.40.50.1000">
    <property type="entry name" value="HAD superfamily/HAD-like"/>
    <property type="match status" value="1"/>
</dbReference>
<evidence type="ECO:0000313" key="4">
    <source>
        <dbReference type="EMBL" id="MCX7571480.1"/>
    </source>
</evidence>
<dbReference type="NCBIfam" id="TIGR01662">
    <property type="entry name" value="HAD-SF-IIIA"/>
    <property type="match status" value="1"/>
</dbReference>
<dbReference type="PANTHER" id="PTHR46470">
    <property type="entry name" value="N-ACYLNEURAMINATE-9-PHOSPHATASE"/>
    <property type="match status" value="1"/>
</dbReference>
<proteinExistence type="predicted"/>
<keyword evidence="2 4" id="KW-0378">Hydrolase</keyword>
<dbReference type="InterPro" id="IPR051400">
    <property type="entry name" value="HAD-like_hydrolase"/>
</dbReference>
<name>A0ABT3X7B4_9BACL</name>
<dbReference type="InterPro" id="IPR023198">
    <property type="entry name" value="PGP-like_dom2"/>
</dbReference>
<dbReference type="SFLD" id="SFLDS00003">
    <property type="entry name" value="Haloacid_Dehalogenase"/>
    <property type="match status" value="1"/>
</dbReference>
<reference evidence="4 5" key="1">
    <citation type="submission" date="2022-11" db="EMBL/GenBank/DDBJ databases">
        <title>Study of microbial diversity in lake waters.</title>
        <authorList>
            <person name="Zhang J."/>
        </authorList>
    </citation>
    <scope>NUCLEOTIDE SEQUENCE [LARGE SCALE GENOMIC DNA]</scope>
    <source>
        <strain evidence="4 5">DT12</strain>
    </source>
</reference>
<dbReference type="SUPFAM" id="SSF56784">
    <property type="entry name" value="HAD-like"/>
    <property type="match status" value="1"/>
</dbReference>
<comment type="cofactor">
    <cofactor evidence="1">
        <name>Mg(2+)</name>
        <dbReference type="ChEBI" id="CHEBI:18420"/>
    </cofactor>
</comment>
<dbReference type="NCBIfam" id="TIGR01509">
    <property type="entry name" value="HAD-SF-IA-v3"/>
    <property type="match status" value="1"/>
</dbReference>
<dbReference type="InterPro" id="IPR023214">
    <property type="entry name" value="HAD_sf"/>
</dbReference>
<dbReference type="RefSeq" id="WP_267152730.1">
    <property type="nucleotide sequence ID" value="NZ_JAPMLT010000011.1"/>
</dbReference>
<protein>
    <submittedName>
        <fullName evidence="4">HAD family hydrolase</fullName>
    </submittedName>
</protein>